<accession>A0A840LII0</accession>
<dbReference type="AlphaFoldDB" id="A0A840LII0"/>
<keyword evidence="2" id="KW-1185">Reference proteome</keyword>
<organism evidence="1 2">
    <name type="scientific">Roseateles oligotrophus</name>
    <dbReference type="NCBI Taxonomy" id="1769250"/>
    <lineage>
        <taxon>Bacteria</taxon>
        <taxon>Pseudomonadati</taxon>
        <taxon>Pseudomonadota</taxon>
        <taxon>Betaproteobacteria</taxon>
        <taxon>Burkholderiales</taxon>
        <taxon>Sphaerotilaceae</taxon>
        <taxon>Roseateles</taxon>
    </lineage>
</organism>
<dbReference type="Proteomes" id="UP000562027">
    <property type="component" value="Unassembled WGS sequence"/>
</dbReference>
<evidence type="ECO:0000313" key="1">
    <source>
        <dbReference type="EMBL" id="MBB4845077.1"/>
    </source>
</evidence>
<reference evidence="1 2" key="1">
    <citation type="submission" date="2020-08" db="EMBL/GenBank/DDBJ databases">
        <title>Functional genomics of gut bacteria from endangered species of beetles.</title>
        <authorList>
            <person name="Carlos-Shanley C."/>
        </authorList>
    </citation>
    <scope>NUCLEOTIDE SEQUENCE [LARGE SCALE GENOMIC DNA]</scope>
    <source>
        <strain evidence="1 2">S00239</strain>
    </source>
</reference>
<evidence type="ECO:0000313" key="2">
    <source>
        <dbReference type="Proteomes" id="UP000562027"/>
    </source>
</evidence>
<comment type="caution">
    <text evidence="1">The sequence shown here is derived from an EMBL/GenBank/DDBJ whole genome shotgun (WGS) entry which is preliminary data.</text>
</comment>
<proteinExistence type="predicted"/>
<protein>
    <submittedName>
        <fullName evidence="1">Uncharacterized protein</fullName>
    </submittedName>
</protein>
<name>A0A840LII0_9BURK</name>
<sequence>MPGGVLGRQQALDLQGRHVHAGLAPLGRDRDTTDAAAPDNCQQGQICAIEQWPELLANDVQQIALGQVLAEERVQITLPAPWFITHRHGQADEIGRIGVRQILQDVLVTLAIELSDGLAANLNIELHAESPRRCSARMSSTVRACPAFTSFRS</sequence>
<gene>
    <name evidence="1" type="ORF">HNP55_003623</name>
</gene>
<dbReference type="EMBL" id="JACHLP010000007">
    <property type="protein sequence ID" value="MBB4845077.1"/>
    <property type="molecule type" value="Genomic_DNA"/>
</dbReference>